<proteinExistence type="predicted"/>
<evidence type="ECO:0000313" key="3">
    <source>
        <dbReference type="Proteomes" id="UP000694720"/>
    </source>
</evidence>
<accession>A0A8D0YF02</accession>
<protein>
    <submittedName>
        <fullName evidence="2">Uncharacterized protein</fullName>
    </submittedName>
</protein>
<dbReference type="Proteomes" id="UP000694720">
    <property type="component" value="Unplaced"/>
</dbReference>
<dbReference type="AlphaFoldDB" id="A0A8D0YF02"/>
<feature type="region of interest" description="Disordered" evidence="1">
    <location>
        <begin position="122"/>
        <end position="143"/>
    </location>
</feature>
<reference evidence="2" key="1">
    <citation type="submission" date="2025-08" db="UniProtKB">
        <authorList>
            <consortium name="Ensembl"/>
        </authorList>
    </citation>
    <scope>IDENTIFICATION</scope>
</reference>
<organism evidence="2 3">
    <name type="scientific">Sus scrofa</name>
    <name type="common">Pig</name>
    <dbReference type="NCBI Taxonomy" id="9823"/>
    <lineage>
        <taxon>Eukaryota</taxon>
        <taxon>Metazoa</taxon>
        <taxon>Chordata</taxon>
        <taxon>Craniata</taxon>
        <taxon>Vertebrata</taxon>
        <taxon>Euteleostomi</taxon>
        <taxon>Mammalia</taxon>
        <taxon>Eutheria</taxon>
        <taxon>Laurasiatheria</taxon>
        <taxon>Artiodactyla</taxon>
        <taxon>Suina</taxon>
        <taxon>Suidae</taxon>
        <taxon>Sus</taxon>
    </lineage>
</organism>
<name>A0A8D0YF02_PIG</name>
<dbReference type="Ensembl" id="ENSSSCT00035003879.1">
    <property type="protein sequence ID" value="ENSSSCP00035001315.1"/>
    <property type="gene ID" value="ENSSSCG00035003131.1"/>
</dbReference>
<evidence type="ECO:0000313" key="2">
    <source>
        <dbReference type="Ensembl" id="ENSSSCP00035001315.1"/>
    </source>
</evidence>
<dbReference type="PANTHER" id="PTHR19446">
    <property type="entry name" value="REVERSE TRANSCRIPTASES"/>
    <property type="match status" value="1"/>
</dbReference>
<sequence length="143" mass="16533">MNPDTYGQLIFDKVGKNIKWAKDSLFSKHFWETWTAACKSVKLEHILTSCTKINSKWLKDLNVNQDTIKLLEEKNIGKTFPDINLMQVSSGQSPKATEIRAKINQWDLIKLTSFCTAKETKKKQNKQTNKQKTTYIMGENSFK</sequence>
<evidence type="ECO:0000256" key="1">
    <source>
        <dbReference type="SAM" id="MobiDB-lite"/>
    </source>
</evidence>